<proteinExistence type="predicted"/>
<evidence type="ECO:0000313" key="3">
    <source>
        <dbReference type="Proteomes" id="UP000289775"/>
    </source>
</evidence>
<organism evidence="2 3">
    <name type="scientific">Flavobacterium beibuense</name>
    <dbReference type="NCBI Taxonomy" id="657326"/>
    <lineage>
        <taxon>Bacteria</taxon>
        <taxon>Pseudomonadati</taxon>
        <taxon>Bacteroidota</taxon>
        <taxon>Flavobacteriia</taxon>
        <taxon>Flavobacteriales</taxon>
        <taxon>Flavobacteriaceae</taxon>
        <taxon>Flavobacterium</taxon>
    </lineage>
</organism>
<dbReference type="OrthoDB" id="8696437at2"/>
<dbReference type="AlphaFoldDB" id="A0A444WBJ1"/>
<evidence type="ECO:0000259" key="1">
    <source>
        <dbReference type="PROSITE" id="PS51662"/>
    </source>
</evidence>
<dbReference type="Pfam" id="PF02333">
    <property type="entry name" value="Phytase"/>
    <property type="match status" value="1"/>
</dbReference>
<dbReference type="InterPro" id="IPR003431">
    <property type="entry name" value="B-propeller_Phytase"/>
</dbReference>
<dbReference type="InterPro" id="IPR011042">
    <property type="entry name" value="6-blade_b-propeller_TolB-like"/>
</dbReference>
<sequence>MRKNIILAAALGLTLVSCGDKLAPVREDAIKPAVVTEATPHDTDDPSIWINPEDATKSLIVGTDKDTDGGLYIYDLNGKIVKKSITLKRPNNVDIAYGLMIGGKKTDVAVTTERESNKIRVFSLPDLEPIDNGGIDVFTGEAERDPMGVALYTQTKDSLTSIYAIVGRKSGPSGSYLWQYELAGNDNGTVTAKVVRKFGDYSMNKEIEAIAVDDELGMVYYCDEGKGIRKYNADPQGGNDELAFFGQADFKEDHEGIAIYKATDSTGYILVSNQQANTFMVYPREGMNGNPNEYKLLAEIPTSTIECDGADATSLNLGGKFPKGMLVAMSNGMTFHYYDWNTIQKLIDENRK</sequence>
<dbReference type="RefSeq" id="WP_129750673.1">
    <property type="nucleotide sequence ID" value="NZ_JUIW01000005.1"/>
</dbReference>
<dbReference type="GO" id="GO:0016158">
    <property type="term" value="F:inositol hexakisphosphate 3-phosphatase activity"/>
    <property type="evidence" value="ECO:0007669"/>
    <property type="project" value="InterPro"/>
</dbReference>
<dbReference type="EMBL" id="JUIW01000005">
    <property type="protein sequence ID" value="RYJ43190.1"/>
    <property type="molecule type" value="Genomic_DNA"/>
</dbReference>
<dbReference type="SUPFAM" id="SSF50956">
    <property type="entry name" value="Thermostable phytase (3-phytase)"/>
    <property type="match status" value="1"/>
</dbReference>
<gene>
    <name evidence="2" type="ORF">NU09_1528</name>
</gene>
<dbReference type="Proteomes" id="UP000289775">
    <property type="component" value="Unassembled WGS sequence"/>
</dbReference>
<dbReference type="PROSITE" id="PS51257">
    <property type="entry name" value="PROKAR_LIPOPROTEIN"/>
    <property type="match status" value="1"/>
</dbReference>
<dbReference type="Gene3D" id="2.120.10.30">
    <property type="entry name" value="TolB, C-terminal domain"/>
    <property type="match status" value="1"/>
</dbReference>
<protein>
    <submittedName>
        <fullName evidence="2">Phytase</fullName>
    </submittedName>
</protein>
<comment type="caution">
    <text evidence="2">The sequence shown here is derived from an EMBL/GenBank/DDBJ whole genome shotgun (WGS) entry which is preliminary data.</text>
</comment>
<evidence type="ECO:0000313" key="2">
    <source>
        <dbReference type="EMBL" id="RYJ43190.1"/>
    </source>
</evidence>
<dbReference type="PROSITE" id="PS51662">
    <property type="entry name" value="BP_PHYTASE"/>
    <property type="match status" value="1"/>
</dbReference>
<reference evidence="2 3" key="1">
    <citation type="submission" date="2014-12" db="EMBL/GenBank/DDBJ databases">
        <title>Genome sequence of Flavobacterium beibuense RSKm HC5.</title>
        <authorList>
            <person name="Kim J.F."/>
            <person name="Song J.Y."/>
            <person name="Kwak M.-J."/>
            <person name="Lee S.-W."/>
        </authorList>
    </citation>
    <scope>NUCLEOTIDE SEQUENCE [LARGE SCALE GENOMIC DNA]</scope>
    <source>
        <strain evidence="2 3">RSKm HC5</strain>
    </source>
</reference>
<name>A0A444WBJ1_9FLAO</name>
<accession>A0A444WBJ1</accession>
<keyword evidence="3" id="KW-1185">Reference proteome</keyword>
<feature type="domain" description="BPP" evidence="1">
    <location>
        <begin position="15"/>
        <end position="347"/>
    </location>
</feature>